<accession>A0ABV2GQ25</accession>
<dbReference type="Proteomes" id="UP001549204">
    <property type="component" value="Unassembled WGS sequence"/>
</dbReference>
<evidence type="ECO:0008006" key="3">
    <source>
        <dbReference type="Google" id="ProtNLM"/>
    </source>
</evidence>
<organism evidence="1 2">
    <name type="scientific">Mesorhizobium robiniae</name>
    <dbReference type="NCBI Taxonomy" id="559315"/>
    <lineage>
        <taxon>Bacteria</taxon>
        <taxon>Pseudomonadati</taxon>
        <taxon>Pseudomonadota</taxon>
        <taxon>Alphaproteobacteria</taxon>
        <taxon>Hyphomicrobiales</taxon>
        <taxon>Phyllobacteriaceae</taxon>
        <taxon>Mesorhizobium</taxon>
    </lineage>
</organism>
<proteinExistence type="predicted"/>
<evidence type="ECO:0000313" key="2">
    <source>
        <dbReference type="Proteomes" id="UP001549204"/>
    </source>
</evidence>
<sequence>MSELLLLVALVALGSFLLAEGLLARHELMVYTIGRREPAATLPPEVPYARGADPGRPPDAYVVYLDGIGKRRFTDTRDGGQFVKAIIAGTPELRVLGQVQPYSPLADPLVGRPVWDWLRRHVGITLFLHNVMQTFVAADRRYRPLYNRAVGAQIADQLRLAGYEPACGIPVVLLCYSGGAQVATGAVEELFTQLRAPLLLITLGGFHNGANDLTHALHLYRLTSANDWIERVGIGLFPQRWRLWRRSAWNLALDAGKITVCSLDPATHVGPQSYISPTARLVDGRSHLDRTTETVIEIIRRDCTTKMLGKATD</sequence>
<comment type="caution">
    <text evidence="1">The sequence shown here is derived from an EMBL/GenBank/DDBJ whole genome shotgun (WGS) entry which is preliminary data.</text>
</comment>
<evidence type="ECO:0000313" key="1">
    <source>
        <dbReference type="EMBL" id="MET3580388.1"/>
    </source>
</evidence>
<reference evidence="1 2" key="1">
    <citation type="submission" date="2024-06" db="EMBL/GenBank/DDBJ databases">
        <title>Genomic Encyclopedia of Type Strains, Phase IV (KMG-IV): sequencing the most valuable type-strain genomes for metagenomic binning, comparative biology and taxonomic classification.</title>
        <authorList>
            <person name="Goeker M."/>
        </authorList>
    </citation>
    <scope>NUCLEOTIDE SEQUENCE [LARGE SCALE GENOMIC DNA]</scope>
    <source>
        <strain evidence="1 2">DSM 100022</strain>
    </source>
</reference>
<gene>
    <name evidence="1" type="ORF">ABID19_003426</name>
</gene>
<dbReference type="RefSeq" id="WP_354492122.1">
    <property type="nucleotide sequence ID" value="NZ_JBEPMC010000005.1"/>
</dbReference>
<dbReference type="EMBL" id="JBEPMC010000005">
    <property type="protein sequence ID" value="MET3580388.1"/>
    <property type="molecule type" value="Genomic_DNA"/>
</dbReference>
<name>A0ABV2GQ25_9HYPH</name>
<protein>
    <recommendedName>
        <fullName evidence="3">DNA-damage-inducible protein J</fullName>
    </recommendedName>
</protein>
<keyword evidence="2" id="KW-1185">Reference proteome</keyword>